<evidence type="ECO:0000313" key="5">
    <source>
        <dbReference type="Proteomes" id="UP000632377"/>
    </source>
</evidence>
<evidence type="ECO:0000256" key="2">
    <source>
        <dbReference type="ARBA" id="ARBA00023002"/>
    </source>
</evidence>
<keyword evidence="2" id="KW-0560">Oxidoreductase</keyword>
<proteinExistence type="inferred from homology"/>
<dbReference type="InterPro" id="IPR000415">
    <property type="entry name" value="Nitroreductase-like"/>
</dbReference>
<dbReference type="PANTHER" id="PTHR43673:SF10">
    <property type="entry name" value="NADH DEHYDROGENASE_NAD(P)H NITROREDUCTASE XCC3605-RELATED"/>
    <property type="match status" value="1"/>
</dbReference>
<evidence type="ECO:0000313" key="4">
    <source>
        <dbReference type="EMBL" id="MBL4934312.1"/>
    </source>
</evidence>
<dbReference type="Gene3D" id="3.40.109.30">
    <property type="entry name" value="putative nitroreductase (tm1586), domain 2"/>
    <property type="match status" value="1"/>
</dbReference>
<comment type="caution">
    <text evidence="4">The sequence shown here is derived from an EMBL/GenBank/DDBJ whole genome shotgun (WGS) entry which is preliminary data.</text>
</comment>
<gene>
    <name evidence="4" type="ORF">JK636_00920</name>
</gene>
<dbReference type="Pfam" id="PF14512">
    <property type="entry name" value="TM1586_NiRdase"/>
    <property type="match status" value="1"/>
</dbReference>
<dbReference type="InterPro" id="IPR029478">
    <property type="entry name" value="TM1586_NiRdase"/>
</dbReference>
<keyword evidence="5" id="KW-1185">Reference proteome</keyword>
<dbReference type="RefSeq" id="WP_202746955.1">
    <property type="nucleotide sequence ID" value="NZ_JAESWC010000001.1"/>
</dbReference>
<accession>A0ABS1T6D7</accession>
<dbReference type="EMBL" id="JAESWC010000001">
    <property type="protein sequence ID" value="MBL4934312.1"/>
    <property type="molecule type" value="Genomic_DNA"/>
</dbReference>
<protein>
    <submittedName>
        <fullName evidence="4">Nitroreductase family protein</fullName>
    </submittedName>
</protein>
<feature type="domain" description="Putative nitroreductase TM1586" evidence="3">
    <location>
        <begin position="11"/>
        <end position="252"/>
    </location>
</feature>
<reference evidence="4 5" key="1">
    <citation type="submission" date="2021-01" db="EMBL/GenBank/DDBJ databases">
        <title>Genome public.</title>
        <authorList>
            <person name="Liu C."/>
            <person name="Sun Q."/>
        </authorList>
    </citation>
    <scope>NUCLEOTIDE SEQUENCE [LARGE SCALE GENOMIC DNA]</scope>
    <source>
        <strain evidence="4 5">YIM B02515</strain>
    </source>
</reference>
<dbReference type="Gene3D" id="3.40.109.10">
    <property type="entry name" value="NADH Oxidase"/>
    <property type="match status" value="1"/>
</dbReference>
<dbReference type="Proteomes" id="UP000632377">
    <property type="component" value="Unassembled WGS sequence"/>
</dbReference>
<name>A0ABS1T6D7_9CLOT</name>
<dbReference type="PANTHER" id="PTHR43673">
    <property type="entry name" value="NAD(P)H NITROREDUCTASE YDGI-RELATED"/>
    <property type="match status" value="1"/>
</dbReference>
<evidence type="ECO:0000256" key="1">
    <source>
        <dbReference type="ARBA" id="ARBA00007118"/>
    </source>
</evidence>
<evidence type="ECO:0000259" key="3">
    <source>
        <dbReference type="Pfam" id="PF14512"/>
    </source>
</evidence>
<sequence length="284" mass="31749">MENSMIFNKPVTEIIKKRISVRSYDSKAMDSSLKSSLEECLINLKGPFDSKVRYKLVDIKDFESKDVKLGTYGIIRGVSSFVATSINNEGMSLEQLGYELEQFVLYATSIGLGTCWLGGTFKKGEFAKAMELKGNEILPIVTPIGYPREKEGVIGSLMRTVAGSKNRKSFEELFYNESFDKTLTESEAGVYKDALEMVKLAPSASNKQPWRIVKEGDSLHIYIKHTPGYSKGMGFDMQRVDIGIAMCHLDLTLKEAGINGSFKKVQPDIKALDENTEYVVSWVK</sequence>
<comment type="similarity">
    <text evidence="1">Belongs to the nitroreductase family.</text>
</comment>
<dbReference type="SUPFAM" id="SSF55469">
    <property type="entry name" value="FMN-dependent nitroreductase-like"/>
    <property type="match status" value="1"/>
</dbReference>
<organism evidence="4 5">
    <name type="scientific">Clostridium rhizosphaerae</name>
    <dbReference type="NCBI Taxonomy" id="2803861"/>
    <lineage>
        <taxon>Bacteria</taxon>
        <taxon>Bacillati</taxon>
        <taxon>Bacillota</taxon>
        <taxon>Clostridia</taxon>
        <taxon>Eubacteriales</taxon>
        <taxon>Clostridiaceae</taxon>
        <taxon>Clostridium</taxon>
    </lineage>
</organism>